<organism evidence="8 9">
    <name type="scientific">Marinobacterium marinum</name>
    <dbReference type="NCBI Taxonomy" id="2756129"/>
    <lineage>
        <taxon>Bacteria</taxon>
        <taxon>Pseudomonadati</taxon>
        <taxon>Pseudomonadota</taxon>
        <taxon>Gammaproteobacteria</taxon>
        <taxon>Oceanospirillales</taxon>
        <taxon>Oceanospirillaceae</taxon>
        <taxon>Marinobacterium</taxon>
    </lineage>
</organism>
<feature type="transmembrane region" description="Helical" evidence="7">
    <location>
        <begin position="20"/>
        <end position="38"/>
    </location>
</feature>
<name>A0A7W1WZ57_9GAMM</name>
<feature type="transmembrane region" description="Helical" evidence="7">
    <location>
        <begin position="146"/>
        <end position="164"/>
    </location>
</feature>
<feature type="transmembrane region" description="Helical" evidence="7">
    <location>
        <begin position="116"/>
        <end position="134"/>
    </location>
</feature>
<proteinExistence type="predicted"/>
<dbReference type="InterPro" id="IPR006726">
    <property type="entry name" value="PHBA_efflux_AaeB/fusaric-R"/>
</dbReference>
<feature type="transmembrane region" description="Helical" evidence="7">
    <location>
        <begin position="360"/>
        <end position="376"/>
    </location>
</feature>
<sequence>MNNRLLLTLGFDRQRLEFAIRTAVAAGLALVVAWASGLEHPQWSAMTVWAASQPVRGMLIEKSLFRGLGTLIGTGFGVALVVIADGSIPLLVLGLAFWVSLCAGAGNLIHGLAAYGTLLAGYSAAMVALLSTDAPDSILSFGLDRLLTVLVGVSMALLVGLLLAPASRPNATTRQLYLLSARLLHLLAGQLQPRSPHTPAIQGWLEKMAVLEEQLQAQSAGSISAQRHLRSARRLLNAQVELLLWLRSEPNRPTLTAAGITALQQLADSLATAIDPERQRLCLHDARQQCQSAPAIVQTLLARLASLLQPDTDEPPSRPARQPPVILHRDWVGARQAMLRASALILLLGSLWWLTDWPAGPYLLLGASVMITLFSTTDNPARLMRFIFIGQACGALVALGCEWLIWPLGESSLFQLVSMLPLVMLGALPMAHPRSQAGAMDFNMIMLLLLHPTQAGSESFSHSLSMALAVIAAPLIAMIAFRYVFPTNLRQRSRVLVQMMLHELQSLAASPDALSRHSVWQARLNHRVLHLLRLYQRNNADTGSATSGCLAVLDTGQSIFLLHRLQNRDDLSVREQAMVQQALKRLSRLEQAPEQAGLGLRRCAHLLARNARSDIQPLSRTAELLLAHRPWFKTSRSPRN</sequence>
<protein>
    <submittedName>
        <fullName evidence="8">FUSC family protein</fullName>
    </submittedName>
</protein>
<evidence type="ECO:0000313" key="8">
    <source>
        <dbReference type="EMBL" id="MBA4502900.1"/>
    </source>
</evidence>
<keyword evidence="9" id="KW-1185">Reference proteome</keyword>
<dbReference type="Pfam" id="PF04632">
    <property type="entry name" value="FUSC"/>
    <property type="match status" value="1"/>
</dbReference>
<comment type="caution">
    <text evidence="8">The sequence shown here is derived from an EMBL/GenBank/DDBJ whole genome shotgun (WGS) entry which is preliminary data.</text>
</comment>
<keyword evidence="4 7" id="KW-0812">Transmembrane</keyword>
<evidence type="ECO:0000256" key="6">
    <source>
        <dbReference type="ARBA" id="ARBA00023136"/>
    </source>
</evidence>
<comment type="subcellular location">
    <subcellularLocation>
        <location evidence="1">Cell membrane</location>
        <topology evidence="1">Multi-pass membrane protein</topology>
    </subcellularLocation>
</comment>
<feature type="transmembrane region" description="Helical" evidence="7">
    <location>
        <begin position="383"/>
        <end position="406"/>
    </location>
</feature>
<evidence type="ECO:0000256" key="4">
    <source>
        <dbReference type="ARBA" id="ARBA00022692"/>
    </source>
</evidence>
<dbReference type="PANTHER" id="PTHR30509:SF9">
    <property type="entry name" value="MULTIDRUG RESISTANCE PROTEIN MDTO"/>
    <property type="match status" value="1"/>
</dbReference>
<dbReference type="GO" id="GO:0022857">
    <property type="term" value="F:transmembrane transporter activity"/>
    <property type="evidence" value="ECO:0007669"/>
    <property type="project" value="InterPro"/>
</dbReference>
<dbReference type="RefSeq" id="WP_181740143.1">
    <property type="nucleotide sequence ID" value="NZ_JACEMT010000051.1"/>
</dbReference>
<evidence type="ECO:0000256" key="2">
    <source>
        <dbReference type="ARBA" id="ARBA00022448"/>
    </source>
</evidence>
<evidence type="ECO:0000256" key="5">
    <source>
        <dbReference type="ARBA" id="ARBA00022989"/>
    </source>
</evidence>
<dbReference type="EMBL" id="JACEMT010000051">
    <property type="protein sequence ID" value="MBA4502900.1"/>
    <property type="molecule type" value="Genomic_DNA"/>
</dbReference>
<gene>
    <name evidence="8" type="ORF">H1S06_11060</name>
</gene>
<keyword evidence="6 7" id="KW-0472">Membrane</keyword>
<keyword evidence="2" id="KW-0813">Transport</keyword>
<feature type="transmembrane region" description="Helical" evidence="7">
    <location>
        <begin position="463"/>
        <end position="485"/>
    </location>
</feature>
<dbReference type="Proteomes" id="UP000538931">
    <property type="component" value="Unassembled WGS sequence"/>
</dbReference>
<dbReference type="GO" id="GO:0005886">
    <property type="term" value="C:plasma membrane"/>
    <property type="evidence" value="ECO:0007669"/>
    <property type="project" value="UniProtKB-SubCell"/>
</dbReference>
<dbReference type="AlphaFoldDB" id="A0A7W1WZ57"/>
<evidence type="ECO:0000256" key="7">
    <source>
        <dbReference type="SAM" id="Phobius"/>
    </source>
</evidence>
<feature type="transmembrane region" description="Helical" evidence="7">
    <location>
        <begin position="337"/>
        <end position="354"/>
    </location>
</feature>
<evidence type="ECO:0000256" key="1">
    <source>
        <dbReference type="ARBA" id="ARBA00004651"/>
    </source>
</evidence>
<accession>A0A7W1WZ57</accession>
<feature type="transmembrane region" description="Helical" evidence="7">
    <location>
        <begin position="90"/>
        <end position="109"/>
    </location>
</feature>
<evidence type="ECO:0000313" key="9">
    <source>
        <dbReference type="Proteomes" id="UP000538931"/>
    </source>
</evidence>
<keyword evidence="3" id="KW-1003">Cell membrane</keyword>
<reference evidence="8 9" key="1">
    <citation type="submission" date="2020-07" db="EMBL/GenBank/DDBJ databases">
        <title>Bacterium isolated from marien macroalgae.</title>
        <authorList>
            <person name="Zhu K."/>
            <person name="Lu D."/>
            <person name="Du Z."/>
        </authorList>
    </citation>
    <scope>NUCLEOTIDE SEQUENCE [LARGE SCALE GENOMIC DNA]</scope>
    <source>
        <strain evidence="8 9">3-1745</strain>
    </source>
</reference>
<dbReference type="PANTHER" id="PTHR30509">
    <property type="entry name" value="P-HYDROXYBENZOIC ACID EFFLUX PUMP SUBUNIT-RELATED"/>
    <property type="match status" value="1"/>
</dbReference>
<keyword evidence="5 7" id="KW-1133">Transmembrane helix</keyword>
<evidence type="ECO:0000256" key="3">
    <source>
        <dbReference type="ARBA" id="ARBA00022475"/>
    </source>
</evidence>